<dbReference type="SUPFAM" id="SSF47769">
    <property type="entry name" value="SAM/Pointed domain"/>
    <property type="match status" value="1"/>
</dbReference>
<accession>A0AAV7EN40</accession>
<evidence type="ECO:0000313" key="3">
    <source>
        <dbReference type="Proteomes" id="UP000825729"/>
    </source>
</evidence>
<dbReference type="PANTHER" id="PTHR33915:SF1">
    <property type="entry name" value="OS04G0644100 PROTEIN"/>
    <property type="match status" value="1"/>
</dbReference>
<dbReference type="Proteomes" id="UP000825729">
    <property type="component" value="Unassembled WGS sequence"/>
</dbReference>
<organism evidence="2 3">
    <name type="scientific">Aristolochia fimbriata</name>
    <name type="common">White veined hardy Dutchman's pipe vine</name>
    <dbReference type="NCBI Taxonomy" id="158543"/>
    <lineage>
        <taxon>Eukaryota</taxon>
        <taxon>Viridiplantae</taxon>
        <taxon>Streptophyta</taxon>
        <taxon>Embryophyta</taxon>
        <taxon>Tracheophyta</taxon>
        <taxon>Spermatophyta</taxon>
        <taxon>Magnoliopsida</taxon>
        <taxon>Magnoliidae</taxon>
        <taxon>Piperales</taxon>
        <taxon>Aristolochiaceae</taxon>
        <taxon>Aristolochia</taxon>
    </lineage>
</organism>
<sequence>MDWFSWLSNTNLEPSLIYEYGLVFAHNELEEEDIGFFNHEFLQSMGISIAKHRLEILKLSKKEAGRGPPPVKRLLAVIKKTRRCIAHYLHAWVRREDSAIVVVPRKRTGASRWKSALLKRNKTLMGVKQGRLMITDGSARVANGGSPMVYGHHRPDEEHDDVADLPGEVDPSKAGAEEIRWASLFQDLKPT</sequence>
<evidence type="ECO:0008006" key="4">
    <source>
        <dbReference type="Google" id="ProtNLM"/>
    </source>
</evidence>
<dbReference type="CDD" id="cd09487">
    <property type="entry name" value="SAM_superfamily"/>
    <property type="match status" value="1"/>
</dbReference>
<proteinExistence type="predicted"/>
<keyword evidence="3" id="KW-1185">Reference proteome</keyword>
<evidence type="ECO:0000256" key="1">
    <source>
        <dbReference type="SAM" id="MobiDB-lite"/>
    </source>
</evidence>
<dbReference type="AlphaFoldDB" id="A0AAV7EN40"/>
<reference evidence="2 3" key="1">
    <citation type="submission" date="2021-07" db="EMBL/GenBank/DDBJ databases">
        <title>The Aristolochia fimbriata genome: insights into angiosperm evolution, floral development and chemical biosynthesis.</title>
        <authorList>
            <person name="Jiao Y."/>
        </authorList>
    </citation>
    <scope>NUCLEOTIDE SEQUENCE [LARGE SCALE GENOMIC DNA]</scope>
    <source>
        <strain evidence="2">IBCAS-2021</strain>
        <tissue evidence="2">Leaf</tissue>
    </source>
</reference>
<protein>
    <recommendedName>
        <fullName evidence="4">SAM domain-containing protein</fullName>
    </recommendedName>
</protein>
<dbReference type="PANTHER" id="PTHR33915">
    <property type="entry name" value="OSJNBA0033G05.11 PROTEIN"/>
    <property type="match status" value="1"/>
</dbReference>
<dbReference type="Gene3D" id="1.10.150.50">
    <property type="entry name" value="Transcription Factor, Ets-1"/>
    <property type="match status" value="1"/>
</dbReference>
<comment type="caution">
    <text evidence="2">The sequence shown here is derived from an EMBL/GenBank/DDBJ whole genome shotgun (WGS) entry which is preliminary data.</text>
</comment>
<evidence type="ECO:0000313" key="2">
    <source>
        <dbReference type="EMBL" id="KAG9450215.1"/>
    </source>
</evidence>
<feature type="region of interest" description="Disordered" evidence="1">
    <location>
        <begin position="152"/>
        <end position="175"/>
    </location>
</feature>
<gene>
    <name evidence="2" type="ORF">H6P81_010180</name>
</gene>
<dbReference type="EMBL" id="JAINDJ010000004">
    <property type="protein sequence ID" value="KAG9450215.1"/>
    <property type="molecule type" value="Genomic_DNA"/>
</dbReference>
<name>A0AAV7EN40_ARIFI</name>
<dbReference type="InterPro" id="IPR013761">
    <property type="entry name" value="SAM/pointed_sf"/>
</dbReference>